<dbReference type="EMBL" id="CAJVQA010007511">
    <property type="protein sequence ID" value="CAG8657790.1"/>
    <property type="molecule type" value="Genomic_DNA"/>
</dbReference>
<proteinExistence type="predicted"/>
<dbReference type="Proteomes" id="UP000789759">
    <property type="component" value="Unassembled WGS sequence"/>
</dbReference>
<organism evidence="1 2">
    <name type="scientific">Cetraspora pellucida</name>
    <dbReference type="NCBI Taxonomy" id="1433469"/>
    <lineage>
        <taxon>Eukaryota</taxon>
        <taxon>Fungi</taxon>
        <taxon>Fungi incertae sedis</taxon>
        <taxon>Mucoromycota</taxon>
        <taxon>Glomeromycotina</taxon>
        <taxon>Glomeromycetes</taxon>
        <taxon>Diversisporales</taxon>
        <taxon>Gigasporaceae</taxon>
        <taxon>Cetraspora</taxon>
    </lineage>
</organism>
<evidence type="ECO:0000313" key="1">
    <source>
        <dbReference type="EMBL" id="CAG8657790.1"/>
    </source>
</evidence>
<feature type="non-terminal residue" evidence="1">
    <location>
        <position position="1"/>
    </location>
</feature>
<comment type="caution">
    <text evidence="1">The sequence shown here is derived from an EMBL/GenBank/DDBJ whole genome shotgun (WGS) entry which is preliminary data.</text>
</comment>
<dbReference type="AlphaFoldDB" id="A0A9N9DY99"/>
<keyword evidence="2" id="KW-1185">Reference proteome</keyword>
<dbReference type="OrthoDB" id="2488043at2759"/>
<evidence type="ECO:0000313" key="2">
    <source>
        <dbReference type="Proteomes" id="UP000789759"/>
    </source>
</evidence>
<protein>
    <submittedName>
        <fullName evidence="1">78_t:CDS:1</fullName>
    </submittedName>
</protein>
<accession>A0A9N9DY99</accession>
<reference evidence="1" key="1">
    <citation type="submission" date="2021-06" db="EMBL/GenBank/DDBJ databases">
        <authorList>
            <person name="Kallberg Y."/>
            <person name="Tangrot J."/>
            <person name="Rosling A."/>
        </authorList>
    </citation>
    <scope>NUCLEOTIDE SEQUENCE</scope>
    <source>
        <strain evidence="1">FL966</strain>
    </source>
</reference>
<sequence>LDCENIKESNRRTDNCLHNNSILENSNLVPTIDQFVNRHIDTSSKNEPFPDMSFTEDQPITQSKMADLCLSNIRSSLQKKKFSSEIINLIEKATNESSNNIVGLAIKK</sequence>
<gene>
    <name evidence="1" type="ORF">CPELLU_LOCUS9657</name>
</gene>
<name>A0A9N9DY99_9GLOM</name>